<proteinExistence type="predicted"/>
<feature type="non-terminal residue" evidence="1">
    <location>
        <position position="1"/>
    </location>
</feature>
<dbReference type="AlphaFoldDB" id="A0A401TCC8"/>
<comment type="caution">
    <text evidence="1">The sequence shown here is derived from an EMBL/GenBank/DDBJ whole genome shotgun (WGS) entry which is preliminary data.</text>
</comment>
<dbReference type="EMBL" id="BEZZ01039717">
    <property type="protein sequence ID" value="GCC40308.1"/>
    <property type="molecule type" value="Genomic_DNA"/>
</dbReference>
<evidence type="ECO:0000313" key="2">
    <source>
        <dbReference type="Proteomes" id="UP000287033"/>
    </source>
</evidence>
<keyword evidence="2" id="KW-1185">Reference proteome</keyword>
<organism evidence="1 2">
    <name type="scientific">Chiloscyllium punctatum</name>
    <name type="common">Brownbanded bambooshark</name>
    <name type="synonym">Hemiscyllium punctatum</name>
    <dbReference type="NCBI Taxonomy" id="137246"/>
    <lineage>
        <taxon>Eukaryota</taxon>
        <taxon>Metazoa</taxon>
        <taxon>Chordata</taxon>
        <taxon>Craniata</taxon>
        <taxon>Vertebrata</taxon>
        <taxon>Chondrichthyes</taxon>
        <taxon>Elasmobranchii</taxon>
        <taxon>Galeomorphii</taxon>
        <taxon>Galeoidea</taxon>
        <taxon>Orectolobiformes</taxon>
        <taxon>Hemiscylliidae</taxon>
        <taxon>Chiloscyllium</taxon>
    </lineage>
</organism>
<name>A0A401TCC8_CHIPU</name>
<accession>A0A401TCC8</accession>
<reference evidence="1 2" key="1">
    <citation type="journal article" date="2018" name="Nat. Ecol. Evol.">
        <title>Shark genomes provide insights into elasmobranch evolution and the origin of vertebrates.</title>
        <authorList>
            <person name="Hara Y"/>
            <person name="Yamaguchi K"/>
            <person name="Onimaru K"/>
            <person name="Kadota M"/>
            <person name="Koyanagi M"/>
            <person name="Keeley SD"/>
            <person name="Tatsumi K"/>
            <person name="Tanaka K"/>
            <person name="Motone F"/>
            <person name="Kageyama Y"/>
            <person name="Nozu R"/>
            <person name="Adachi N"/>
            <person name="Nishimura O"/>
            <person name="Nakagawa R"/>
            <person name="Tanegashima C"/>
            <person name="Kiyatake I"/>
            <person name="Matsumoto R"/>
            <person name="Murakumo K"/>
            <person name="Nishida K"/>
            <person name="Terakita A"/>
            <person name="Kuratani S"/>
            <person name="Sato K"/>
            <person name="Hyodo S Kuraku.S."/>
        </authorList>
    </citation>
    <scope>NUCLEOTIDE SEQUENCE [LARGE SCALE GENOMIC DNA]</scope>
</reference>
<dbReference type="STRING" id="137246.A0A401TCC8"/>
<gene>
    <name evidence="1" type="ORF">chiPu_0024445</name>
</gene>
<sequence>AHYDNDSKTFLLLDDDLDEEETITEEEEDDDDADITGFSVENAYLDEKEDACDALGEIAVNTG</sequence>
<evidence type="ECO:0000313" key="1">
    <source>
        <dbReference type="EMBL" id="GCC40308.1"/>
    </source>
</evidence>
<dbReference type="Proteomes" id="UP000287033">
    <property type="component" value="Unassembled WGS sequence"/>
</dbReference>
<protein>
    <submittedName>
        <fullName evidence="1">Uncharacterized protein</fullName>
    </submittedName>
</protein>